<reference evidence="2 3" key="1">
    <citation type="submission" date="2016-09" db="EMBL/GenBank/DDBJ databases">
        <title>The complete genome sequences of Rhizobium gallicum, symbiovars gallicum and phaseoli, symbionts associated to common bean (Phaseolus vulgaris).</title>
        <authorList>
            <person name="Bustos P."/>
            <person name="Santamaria R.I."/>
            <person name="Perez-Carrascal O.M."/>
            <person name="Juarez S."/>
            <person name="Lozano L."/>
            <person name="Martinez-Flores I."/>
            <person name="Martinez-Romero E."/>
            <person name="Cevallos M."/>
            <person name="Romero D."/>
            <person name="Davila G."/>
            <person name="Gonzalez V."/>
        </authorList>
    </citation>
    <scope>NUCLEOTIDE SEQUENCE [LARGE SCALE GENOMIC DNA]</scope>
    <source>
        <strain evidence="2 3">8C-3</strain>
        <plasmid evidence="3">Plasmid prsp8c3a</plasmid>
    </source>
</reference>
<dbReference type="SUPFAM" id="SSF51735">
    <property type="entry name" value="NAD(P)-binding Rossmann-fold domains"/>
    <property type="match status" value="1"/>
</dbReference>
<dbReference type="Proteomes" id="UP000185109">
    <property type="component" value="Plasmid pRsp8C3a"/>
</dbReference>
<sequence>MKAAVVTDFGNAPTYGDFRKPVAGEGETIVRVHAAPLSPIVKALASGRHYTSGAQAGFVPGVDGVGTDPDGRRVYFLFPKAPFGSMGELALVSNEMIVAIPGDISDVRAAAVATGGLASWVALTRRAPIQPGSTVLVNGATGAAGGMAVQIARHFGAGRIIAVGRSRERLDRLEVEARIALDDVADGALRAEFDRGVDVVLDFIWGEPASRVIAAATKNRGSRMGEPRVRYVQLGTAAGDEISLRGDAFRGSGLELMGSGIGSVAIRELLAGARELLTETNKAGFDAPVTTLPLTAVADAWVGPSDVRYILSPVGHTH</sequence>
<dbReference type="Pfam" id="PF00107">
    <property type="entry name" value="ADH_zinc_N"/>
    <property type="match status" value="1"/>
</dbReference>
<dbReference type="SMART" id="SM00829">
    <property type="entry name" value="PKS_ER"/>
    <property type="match status" value="1"/>
</dbReference>
<dbReference type="SUPFAM" id="SSF50129">
    <property type="entry name" value="GroES-like"/>
    <property type="match status" value="1"/>
</dbReference>
<dbReference type="InterPro" id="IPR036291">
    <property type="entry name" value="NAD(P)-bd_dom_sf"/>
</dbReference>
<dbReference type="InterPro" id="IPR020843">
    <property type="entry name" value="ER"/>
</dbReference>
<gene>
    <name evidence="2" type="ORF">AM571_PA00210</name>
</gene>
<feature type="domain" description="Enoyl reductase (ER)" evidence="1">
    <location>
        <begin position="10"/>
        <end position="266"/>
    </location>
</feature>
<dbReference type="Gene3D" id="3.90.180.10">
    <property type="entry name" value="Medium-chain alcohol dehydrogenases, catalytic domain"/>
    <property type="match status" value="2"/>
</dbReference>
<evidence type="ECO:0000259" key="1">
    <source>
        <dbReference type="SMART" id="SM00829"/>
    </source>
</evidence>
<dbReference type="PANTHER" id="PTHR43677">
    <property type="entry name" value="SHORT-CHAIN DEHYDROGENASE/REDUCTASE"/>
    <property type="match status" value="1"/>
</dbReference>
<dbReference type="InterPro" id="IPR013149">
    <property type="entry name" value="ADH-like_C"/>
</dbReference>
<dbReference type="GO" id="GO:0016491">
    <property type="term" value="F:oxidoreductase activity"/>
    <property type="evidence" value="ECO:0007669"/>
    <property type="project" value="InterPro"/>
</dbReference>
<keyword evidence="2" id="KW-0614">Plasmid</keyword>
<dbReference type="AlphaFoldDB" id="A0A1L5PA90"/>
<dbReference type="PANTHER" id="PTHR43677:SF11">
    <property type="entry name" value="ZINC-CONTAINING ALCOHOL DEHYDROGENASE"/>
    <property type="match status" value="1"/>
</dbReference>
<evidence type="ECO:0000313" key="3">
    <source>
        <dbReference type="Proteomes" id="UP000185109"/>
    </source>
</evidence>
<geneLocation type="plasmid" evidence="3">
    <name>prsp8c3a</name>
</geneLocation>
<dbReference type="Gene3D" id="3.40.50.720">
    <property type="entry name" value="NAD(P)-binding Rossmann-like Domain"/>
    <property type="match status" value="1"/>
</dbReference>
<protein>
    <submittedName>
        <fullName evidence="2">Zn-dependent alcohol dehydrogenase GroES-like protein</fullName>
    </submittedName>
</protein>
<accession>A0A1L5PA90</accession>
<dbReference type="EMBL" id="CP017242">
    <property type="protein sequence ID" value="APO77095.1"/>
    <property type="molecule type" value="Genomic_DNA"/>
</dbReference>
<dbReference type="InterPro" id="IPR051397">
    <property type="entry name" value="Zn-ADH-like_protein"/>
</dbReference>
<dbReference type="InterPro" id="IPR011032">
    <property type="entry name" value="GroES-like_sf"/>
</dbReference>
<proteinExistence type="predicted"/>
<name>A0A1L5PA90_RHIET</name>
<organism evidence="2 3">
    <name type="scientific">Rhizobium etli 8C-3</name>
    <dbReference type="NCBI Taxonomy" id="538025"/>
    <lineage>
        <taxon>Bacteria</taxon>
        <taxon>Pseudomonadati</taxon>
        <taxon>Pseudomonadota</taxon>
        <taxon>Alphaproteobacteria</taxon>
        <taxon>Hyphomicrobiales</taxon>
        <taxon>Rhizobiaceae</taxon>
        <taxon>Rhizobium/Agrobacterium group</taxon>
        <taxon>Rhizobium</taxon>
    </lineage>
</organism>
<dbReference type="RefSeq" id="WP_074063543.1">
    <property type="nucleotide sequence ID" value="NZ_CP017242.1"/>
</dbReference>
<evidence type="ECO:0000313" key="2">
    <source>
        <dbReference type="EMBL" id="APO77095.1"/>
    </source>
</evidence>